<proteinExistence type="predicted"/>
<evidence type="ECO:0000313" key="2">
    <source>
        <dbReference type="Proteomes" id="UP000274822"/>
    </source>
</evidence>
<dbReference type="Proteomes" id="UP000274822">
    <property type="component" value="Unassembled WGS sequence"/>
</dbReference>
<dbReference type="AlphaFoldDB" id="A0A433QDR9"/>
<dbReference type="EMBL" id="RBNJ01007560">
    <property type="protein sequence ID" value="RUS27894.1"/>
    <property type="molecule type" value="Genomic_DNA"/>
</dbReference>
<protein>
    <submittedName>
        <fullName evidence="1">Uncharacterized protein</fullName>
    </submittedName>
</protein>
<comment type="caution">
    <text evidence="1">The sequence shown here is derived from an EMBL/GenBank/DDBJ whole genome shotgun (WGS) entry which is preliminary data.</text>
</comment>
<reference evidence="1 2" key="1">
    <citation type="journal article" date="2018" name="New Phytol.">
        <title>Phylogenomics of Endogonaceae and evolution of mycorrhizas within Mucoromycota.</title>
        <authorList>
            <person name="Chang Y."/>
            <person name="Desiro A."/>
            <person name="Na H."/>
            <person name="Sandor L."/>
            <person name="Lipzen A."/>
            <person name="Clum A."/>
            <person name="Barry K."/>
            <person name="Grigoriev I.V."/>
            <person name="Martin F.M."/>
            <person name="Stajich J.E."/>
            <person name="Smith M.E."/>
            <person name="Bonito G."/>
            <person name="Spatafora J.W."/>
        </authorList>
    </citation>
    <scope>NUCLEOTIDE SEQUENCE [LARGE SCALE GENOMIC DNA]</scope>
    <source>
        <strain evidence="1 2">AD002</strain>
    </source>
</reference>
<organism evidence="1 2">
    <name type="scientific">Jimgerdemannia flammicorona</name>
    <dbReference type="NCBI Taxonomy" id="994334"/>
    <lineage>
        <taxon>Eukaryota</taxon>
        <taxon>Fungi</taxon>
        <taxon>Fungi incertae sedis</taxon>
        <taxon>Mucoromycota</taxon>
        <taxon>Mucoromycotina</taxon>
        <taxon>Endogonomycetes</taxon>
        <taxon>Endogonales</taxon>
        <taxon>Endogonaceae</taxon>
        <taxon>Jimgerdemannia</taxon>
    </lineage>
</organism>
<evidence type="ECO:0000313" key="1">
    <source>
        <dbReference type="EMBL" id="RUS27894.1"/>
    </source>
</evidence>
<gene>
    <name evidence="1" type="ORF">BC938DRAFT_482596</name>
</gene>
<sequence>MGNGNDLDHIRALMHPPHAVPAPSPNIKVALRKSVSKVHDVLVYVGWFDDESVINLGETTVLAWTVLLTCSCPNVSLTTDMNGR</sequence>
<accession>A0A433QDR9</accession>
<name>A0A433QDR9_9FUNG</name>
<keyword evidence="2" id="KW-1185">Reference proteome</keyword>